<reference evidence="6 7" key="1">
    <citation type="submission" date="2020-01" db="EMBL/GenBank/DDBJ databases">
        <authorList>
            <person name="Gupta K D."/>
        </authorList>
    </citation>
    <scope>NUCLEOTIDE SEQUENCE [LARGE SCALE GENOMIC DNA]</scope>
</reference>
<dbReference type="Gene3D" id="3.40.50.150">
    <property type="entry name" value="Vaccinia Virus protein VP39"/>
    <property type="match status" value="1"/>
</dbReference>
<dbReference type="GO" id="GO:0008171">
    <property type="term" value="F:O-methyltransferase activity"/>
    <property type="evidence" value="ECO:0007669"/>
    <property type="project" value="InterPro"/>
</dbReference>
<dbReference type="EMBL" id="CACVBS010000067">
    <property type="protein sequence ID" value="CAA7268216.1"/>
    <property type="molecule type" value="Genomic_DNA"/>
</dbReference>
<dbReference type="InterPro" id="IPR012967">
    <property type="entry name" value="COMT_dimerisation"/>
</dbReference>
<dbReference type="InterPro" id="IPR016461">
    <property type="entry name" value="COMT-like"/>
</dbReference>
<evidence type="ECO:0000313" key="7">
    <source>
        <dbReference type="Proteomes" id="UP000467700"/>
    </source>
</evidence>
<feature type="domain" description="O-methyltransferase dimerisation" evidence="5">
    <location>
        <begin position="61"/>
        <end position="136"/>
    </location>
</feature>
<keyword evidence="2" id="KW-0808">Transferase</keyword>
<dbReference type="Pfam" id="PF00891">
    <property type="entry name" value="Methyltransf_2"/>
    <property type="match status" value="1"/>
</dbReference>
<dbReference type="PIRSF" id="PIRSF005739">
    <property type="entry name" value="O-mtase"/>
    <property type="match status" value="1"/>
</dbReference>
<keyword evidence="7" id="KW-1185">Reference proteome</keyword>
<evidence type="ECO:0000259" key="5">
    <source>
        <dbReference type="Pfam" id="PF08100"/>
    </source>
</evidence>
<dbReference type="CDD" id="cd02440">
    <property type="entry name" value="AdoMet_MTases"/>
    <property type="match status" value="1"/>
</dbReference>
<evidence type="ECO:0000259" key="4">
    <source>
        <dbReference type="Pfam" id="PF00891"/>
    </source>
</evidence>
<dbReference type="AlphaFoldDB" id="A0A8S0WXF2"/>
<dbReference type="SUPFAM" id="SSF53335">
    <property type="entry name" value="S-adenosyl-L-methionine-dependent methyltransferases"/>
    <property type="match status" value="1"/>
</dbReference>
<protein>
    <recommendedName>
        <fullName evidence="8">O-methyltransferase domain-containing protein</fullName>
    </recommendedName>
</protein>
<dbReference type="InterPro" id="IPR029063">
    <property type="entry name" value="SAM-dependent_MTases_sf"/>
</dbReference>
<dbReference type="Pfam" id="PF08100">
    <property type="entry name" value="Dimerisation"/>
    <property type="match status" value="1"/>
</dbReference>
<accession>A0A8S0WXF2</accession>
<dbReference type="Gene3D" id="1.10.10.10">
    <property type="entry name" value="Winged helix-like DNA-binding domain superfamily/Winged helix DNA-binding domain"/>
    <property type="match status" value="1"/>
</dbReference>
<dbReference type="GO" id="GO:0046983">
    <property type="term" value="F:protein dimerization activity"/>
    <property type="evidence" value="ECO:0007669"/>
    <property type="project" value="InterPro"/>
</dbReference>
<dbReference type="InterPro" id="IPR036390">
    <property type="entry name" value="WH_DNA-bd_sf"/>
</dbReference>
<keyword evidence="1" id="KW-0489">Methyltransferase</keyword>
<dbReference type="OrthoDB" id="1606438at2759"/>
<sequence>MTSVPGPAVAVAQKILALAQQYEGETSNEIRRRSIRAQLQDTSDELLRAILTPSEYAILVAEAFHESSALNLATAAKVADALGDGHSTVQDLASKTGYRAHHLGTALTCLASKGIFEEVDGFGCKIFKNNENSRVLSGSHPDAVDGAIGFICDEGFKSASRLTDAASPTVSAAGLPAGSLAFNAPITLFKWIASQPENAWRLQRQMKAYDQLHHMANHGLEEDFSWGALGSPIVDVGCGIASTERTLLEHASTKHLRFTLFDLPPVLEKTRKLWEDAGVQDKATFISGDFLQTPSVIPAGAPTYMLRHIFLEWQDDKALVFLKNIHDAMTSESVLLVVEVLLHEDSDRLIRTSSMHMLSLNNAVTRTLPETIVLLEKVGFKLKKVNRLLAADSVIEFVKA</sequence>
<gene>
    <name evidence="6" type="ORF">AAE3_LOCUS10501</name>
</gene>
<dbReference type="InterPro" id="IPR001077">
    <property type="entry name" value="COMT_C"/>
</dbReference>
<dbReference type="PROSITE" id="PS51683">
    <property type="entry name" value="SAM_OMT_II"/>
    <property type="match status" value="1"/>
</dbReference>
<comment type="caution">
    <text evidence="6">The sequence shown here is derived from an EMBL/GenBank/DDBJ whole genome shotgun (WGS) entry which is preliminary data.</text>
</comment>
<evidence type="ECO:0000256" key="2">
    <source>
        <dbReference type="ARBA" id="ARBA00022679"/>
    </source>
</evidence>
<evidence type="ECO:0000313" key="6">
    <source>
        <dbReference type="EMBL" id="CAA7268216.1"/>
    </source>
</evidence>
<proteinExistence type="predicted"/>
<evidence type="ECO:0000256" key="1">
    <source>
        <dbReference type="ARBA" id="ARBA00022603"/>
    </source>
</evidence>
<dbReference type="InterPro" id="IPR036388">
    <property type="entry name" value="WH-like_DNA-bd_sf"/>
</dbReference>
<feature type="domain" description="O-methyltransferase C-terminal" evidence="4">
    <location>
        <begin position="188"/>
        <end position="381"/>
    </location>
</feature>
<dbReference type="PANTHER" id="PTHR43712">
    <property type="entry name" value="PUTATIVE (AFU_ORTHOLOGUE AFUA_4G14580)-RELATED"/>
    <property type="match status" value="1"/>
</dbReference>
<organism evidence="6 7">
    <name type="scientific">Cyclocybe aegerita</name>
    <name type="common">Black poplar mushroom</name>
    <name type="synonym">Agrocybe aegerita</name>
    <dbReference type="NCBI Taxonomy" id="1973307"/>
    <lineage>
        <taxon>Eukaryota</taxon>
        <taxon>Fungi</taxon>
        <taxon>Dikarya</taxon>
        <taxon>Basidiomycota</taxon>
        <taxon>Agaricomycotina</taxon>
        <taxon>Agaricomycetes</taxon>
        <taxon>Agaricomycetidae</taxon>
        <taxon>Agaricales</taxon>
        <taxon>Agaricineae</taxon>
        <taxon>Bolbitiaceae</taxon>
        <taxon>Cyclocybe</taxon>
    </lineage>
</organism>
<evidence type="ECO:0000256" key="3">
    <source>
        <dbReference type="ARBA" id="ARBA00022691"/>
    </source>
</evidence>
<name>A0A8S0WXF2_CYCAE</name>
<dbReference type="Proteomes" id="UP000467700">
    <property type="component" value="Unassembled WGS sequence"/>
</dbReference>
<keyword evidence="3" id="KW-0949">S-adenosyl-L-methionine</keyword>
<evidence type="ECO:0008006" key="8">
    <source>
        <dbReference type="Google" id="ProtNLM"/>
    </source>
</evidence>
<dbReference type="SUPFAM" id="SSF46785">
    <property type="entry name" value="Winged helix' DNA-binding domain"/>
    <property type="match status" value="1"/>
</dbReference>
<dbReference type="PANTHER" id="PTHR43712:SF2">
    <property type="entry name" value="O-METHYLTRANSFERASE CICE"/>
    <property type="match status" value="1"/>
</dbReference>
<dbReference type="GO" id="GO:0032259">
    <property type="term" value="P:methylation"/>
    <property type="evidence" value="ECO:0007669"/>
    <property type="project" value="UniProtKB-KW"/>
</dbReference>